<reference evidence="1 2" key="1">
    <citation type="submission" date="2024-08" db="EMBL/GenBank/DDBJ databases">
        <authorList>
            <person name="Cucini C."/>
            <person name="Frati F."/>
        </authorList>
    </citation>
    <scope>NUCLEOTIDE SEQUENCE [LARGE SCALE GENOMIC DNA]</scope>
</reference>
<comment type="caution">
    <text evidence="1">The sequence shown here is derived from an EMBL/GenBank/DDBJ whole genome shotgun (WGS) entry which is preliminary data.</text>
</comment>
<proteinExistence type="predicted"/>
<protein>
    <submittedName>
        <fullName evidence="1">Uncharacterized protein</fullName>
    </submittedName>
</protein>
<dbReference type="PANTHER" id="PTHR23335">
    <property type="entry name" value="CALMODULIN-BINDING TRANSCRIPTION ACTIVATOR CAMTA"/>
    <property type="match status" value="1"/>
</dbReference>
<name>A0ABP1S107_9HEXA</name>
<dbReference type="Proteomes" id="UP001642540">
    <property type="component" value="Unassembled WGS sequence"/>
</dbReference>
<dbReference type="Gene3D" id="1.25.40.20">
    <property type="entry name" value="Ankyrin repeat-containing domain"/>
    <property type="match status" value="1"/>
</dbReference>
<evidence type="ECO:0000313" key="1">
    <source>
        <dbReference type="EMBL" id="CAL8140627.1"/>
    </source>
</evidence>
<dbReference type="InterPro" id="IPR002110">
    <property type="entry name" value="Ankyrin_rpt"/>
</dbReference>
<dbReference type="Pfam" id="PF12796">
    <property type="entry name" value="Ank_2"/>
    <property type="match status" value="1"/>
</dbReference>
<dbReference type="SUPFAM" id="SSF48403">
    <property type="entry name" value="Ankyrin repeat"/>
    <property type="match status" value="1"/>
</dbReference>
<dbReference type="EMBL" id="CAXLJM020000139">
    <property type="protein sequence ID" value="CAL8140627.1"/>
    <property type="molecule type" value="Genomic_DNA"/>
</dbReference>
<dbReference type="PANTHER" id="PTHR23335:SF1">
    <property type="entry name" value="CALMODULIN-BINDING TRANSCRIPTION ACTIVATOR, ISOFORM F"/>
    <property type="match status" value="1"/>
</dbReference>
<evidence type="ECO:0000313" key="2">
    <source>
        <dbReference type="Proteomes" id="UP001642540"/>
    </source>
</evidence>
<keyword evidence="2" id="KW-1185">Reference proteome</keyword>
<gene>
    <name evidence="1" type="ORF">ODALV1_LOCUS28353</name>
</gene>
<organism evidence="1 2">
    <name type="scientific">Orchesella dallaii</name>
    <dbReference type="NCBI Taxonomy" id="48710"/>
    <lineage>
        <taxon>Eukaryota</taxon>
        <taxon>Metazoa</taxon>
        <taxon>Ecdysozoa</taxon>
        <taxon>Arthropoda</taxon>
        <taxon>Hexapoda</taxon>
        <taxon>Collembola</taxon>
        <taxon>Entomobryomorpha</taxon>
        <taxon>Entomobryoidea</taxon>
        <taxon>Orchesellidae</taxon>
        <taxon>Orchesellinae</taxon>
        <taxon>Orchesella</taxon>
    </lineage>
</organism>
<dbReference type="InterPro" id="IPR036770">
    <property type="entry name" value="Ankyrin_rpt-contain_sf"/>
</dbReference>
<accession>A0ABP1S107</accession>
<sequence>MSDFNALQAHSPGLVPIRVYTNGKQISTNSMVFEYKADARLNMVSVPPTDTSLKLCLIHRMECLEKCFRNFKGDFVGIKSLEDGAVRICMGLMGQDWVSDDDDLSKILPPLDRRMTLLHISAALGYARLVFTLIRWKRENPSRILDSEVNPHQPDGLGLIPLMWCARYGHLECGIILAQWSPECLQKRDSGGLNPVQIAVASGFVKCASELEKIQASRANPTFGQSLDCTSGMTILKSAYSIYLPNSL</sequence>